<dbReference type="InterPro" id="IPR006659">
    <property type="entry name" value="Arsenate_reductase"/>
</dbReference>
<dbReference type="Proteomes" id="UP000680116">
    <property type="component" value="Chromosome"/>
</dbReference>
<comment type="similarity">
    <text evidence="1 6 7">Belongs to the ArsC family.</text>
</comment>
<evidence type="ECO:0000256" key="4">
    <source>
        <dbReference type="ARBA" id="ARBA00038969"/>
    </source>
</evidence>
<dbReference type="PROSITE" id="PS51353">
    <property type="entry name" value="ARSC"/>
    <property type="match status" value="1"/>
</dbReference>
<dbReference type="PANTHER" id="PTHR30041:SF5">
    <property type="entry name" value="ARSENATE REDUCTASE-RELATED"/>
    <property type="match status" value="1"/>
</dbReference>
<accession>A0ABM8UER7</accession>
<protein>
    <recommendedName>
        <fullName evidence="5 7">Arsenate reductase</fullName>
        <ecNumber evidence="4 7">1.20.4.1</ecNumber>
    </recommendedName>
</protein>
<dbReference type="PANTHER" id="PTHR30041">
    <property type="entry name" value="ARSENATE REDUCTASE"/>
    <property type="match status" value="1"/>
</dbReference>
<dbReference type="CDD" id="cd03034">
    <property type="entry name" value="ArsC_ArsC"/>
    <property type="match status" value="1"/>
</dbReference>
<dbReference type="GO" id="GO:0008794">
    <property type="term" value="F:arsenate reductase (glutaredoxin) activity"/>
    <property type="evidence" value="ECO:0007669"/>
    <property type="project" value="UniProtKB-EC"/>
</dbReference>
<reference evidence="9 10" key="1">
    <citation type="submission" date="2021-04" db="EMBL/GenBank/DDBJ databases">
        <authorList>
            <person name="Rodrigo-Torres L."/>
            <person name="Arahal R. D."/>
            <person name="Lucena T."/>
        </authorList>
    </citation>
    <scope>NUCLEOTIDE SEQUENCE [LARGE SCALE GENOMIC DNA]</scope>
    <source>
        <strain evidence="9 10">CECT 30171</strain>
    </source>
</reference>
<gene>
    <name evidence="9" type="primary">arsC</name>
    <name evidence="9" type="ORF">LYB30171_01169</name>
</gene>
<dbReference type="Pfam" id="PF03960">
    <property type="entry name" value="ArsC"/>
    <property type="match status" value="1"/>
</dbReference>
<evidence type="ECO:0000313" key="10">
    <source>
        <dbReference type="Proteomes" id="UP000680116"/>
    </source>
</evidence>
<evidence type="ECO:0000313" key="9">
    <source>
        <dbReference type="EMBL" id="CAG4972290.1"/>
    </source>
</evidence>
<dbReference type="EC" id="1.20.4.1" evidence="4 7"/>
<evidence type="ECO:0000256" key="5">
    <source>
        <dbReference type="ARBA" id="ARBA00039879"/>
    </source>
</evidence>
<dbReference type="NCBIfam" id="TIGR00014">
    <property type="entry name" value="arsC"/>
    <property type="match status" value="1"/>
</dbReference>
<evidence type="ECO:0000256" key="7">
    <source>
        <dbReference type="RuleBase" id="RU362029"/>
    </source>
</evidence>
<evidence type="ECO:0000256" key="3">
    <source>
        <dbReference type="ARBA" id="ARBA00023002"/>
    </source>
</evidence>
<evidence type="ECO:0000256" key="8">
    <source>
        <dbReference type="SAM" id="MobiDB-lite"/>
    </source>
</evidence>
<evidence type="ECO:0000256" key="1">
    <source>
        <dbReference type="ARBA" id="ARBA00007198"/>
    </source>
</evidence>
<name>A0ABM8UER7_9GAMM</name>
<keyword evidence="10" id="KW-1185">Reference proteome</keyword>
<evidence type="ECO:0000256" key="6">
    <source>
        <dbReference type="PROSITE-ProRule" id="PRU01282"/>
    </source>
</evidence>
<keyword evidence="3 7" id="KW-0560">Oxidoreductase</keyword>
<organism evidence="9 10">
    <name type="scientific">Novilysobacter luteus</name>
    <dbReference type="NCBI Taxonomy" id="2822368"/>
    <lineage>
        <taxon>Bacteria</taxon>
        <taxon>Pseudomonadati</taxon>
        <taxon>Pseudomonadota</taxon>
        <taxon>Gammaproteobacteria</taxon>
        <taxon>Lysobacterales</taxon>
        <taxon>Lysobacteraceae</taxon>
        <taxon>Novilysobacter</taxon>
    </lineage>
</organism>
<dbReference type="EMBL" id="OU015430">
    <property type="protein sequence ID" value="CAG4972290.1"/>
    <property type="molecule type" value="Genomic_DNA"/>
</dbReference>
<feature type="region of interest" description="Disordered" evidence="8">
    <location>
        <begin position="122"/>
        <end position="145"/>
    </location>
</feature>
<dbReference type="RefSeq" id="WP_215220094.1">
    <property type="nucleotide sequence ID" value="NZ_OU015430.1"/>
</dbReference>
<dbReference type="SUPFAM" id="SSF52833">
    <property type="entry name" value="Thioredoxin-like"/>
    <property type="match status" value="1"/>
</dbReference>
<proteinExistence type="inferred from homology"/>
<dbReference type="InterPro" id="IPR006660">
    <property type="entry name" value="Arsenate_reductase-like"/>
</dbReference>
<sequence length="145" mass="15766">MKVTIHHNPDCGTSRNTLALIRHAGIEPTVVEYLRDPPSRERLVGLIAAAGLSVRDALRKKGTPYAELGLDNPDLSDDQLIDAMMAVPILVNRPFVETPLGTRLCRPSEVVLQVLPPLTEPFTKEDGEVIEPEGLREPPSSTPGS</sequence>
<dbReference type="Gene3D" id="3.40.30.10">
    <property type="entry name" value="Glutaredoxin"/>
    <property type="match status" value="1"/>
</dbReference>
<comment type="catalytic activity">
    <reaction evidence="7">
        <text>[glutaredoxin]-dithiol + arsenate + glutathione + H(+) = glutathionyl-S-S-[glutaredoxin] + arsenite + H2O</text>
        <dbReference type="Rhea" id="RHEA:22016"/>
        <dbReference type="Rhea" id="RHEA-COMP:10729"/>
        <dbReference type="Rhea" id="RHEA-COMP:17668"/>
        <dbReference type="ChEBI" id="CHEBI:15377"/>
        <dbReference type="ChEBI" id="CHEBI:15378"/>
        <dbReference type="ChEBI" id="CHEBI:29242"/>
        <dbReference type="ChEBI" id="CHEBI:29950"/>
        <dbReference type="ChEBI" id="CHEBI:48597"/>
        <dbReference type="ChEBI" id="CHEBI:57925"/>
        <dbReference type="ChEBI" id="CHEBI:146199"/>
        <dbReference type="EC" id="1.20.4.1"/>
    </reaction>
</comment>
<dbReference type="InterPro" id="IPR036249">
    <property type="entry name" value="Thioredoxin-like_sf"/>
</dbReference>
<keyword evidence="2" id="KW-0059">Arsenical resistance</keyword>
<evidence type="ECO:0000256" key="2">
    <source>
        <dbReference type="ARBA" id="ARBA00022849"/>
    </source>
</evidence>